<dbReference type="GO" id="GO:0006313">
    <property type="term" value="P:DNA transposition"/>
    <property type="evidence" value="ECO:0007669"/>
    <property type="project" value="InterPro"/>
</dbReference>
<keyword evidence="1" id="KW-0175">Coiled coil</keyword>
<organism evidence="2 3">
    <name type="scientific">Cupriavidus basilensis OR16</name>
    <dbReference type="NCBI Taxonomy" id="1127483"/>
    <lineage>
        <taxon>Bacteria</taxon>
        <taxon>Pseudomonadati</taxon>
        <taxon>Pseudomonadota</taxon>
        <taxon>Betaproteobacteria</taxon>
        <taxon>Burkholderiales</taxon>
        <taxon>Burkholderiaceae</taxon>
        <taxon>Cupriavidus</taxon>
    </lineage>
</organism>
<dbReference type="GO" id="GO:0003677">
    <property type="term" value="F:DNA binding"/>
    <property type="evidence" value="ECO:0007669"/>
    <property type="project" value="InterPro"/>
</dbReference>
<evidence type="ECO:0008006" key="4">
    <source>
        <dbReference type="Google" id="ProtNLM"/>
    </source>
</evidence>
<dbReference type="SUPFAM" id="SSF46689">
    <property type="entry name" value="Homeodomain-like"/>
    <property type="match status" value="1"/>
</dbReference>
<feature type="coiled-coil region" evidence="1">
    <location>
        <begin position="148"/>
        <end position="175"/>
    </location>
</feature>
<proteinExistence type="predicted"/>
<dbReference type="PATRIC" id="fig|1127483.3.peg.7335"/>
<sequence>ALHVRILVASVFFDEAKWRAVCDWKMKRYTAERREWVVEQMMPPLNRSVVELAKATGITTVTLRTWREMARAAGRIVPGDGKQSDQWSSADKFRVVLETAPLSEAELSEYCRMKGIQPEQIRQWRTACEQANAGSAPAKRTLVERREDEAARKRVRELERELKRKNAALAETAALLVLQKKAAAIWGRDEED</sequence>
<accession>H1SG55</accession>
<dbReference type="InterPro" id="IPR002514">
    <property type="entry name" value="Transposase_8"/>
</dbReference>
<name>H1SG55_9BURK</name>
<evidence type="ECO:0000313" key="2">
    <source>
        <dbReference type="EMBL" id="EHP38499.1"/>
    </source>
</evidence>
<dbReference type="Pfam" id="PF01527">
    <property type="entry name" value="HTH_Tnp_1"/>
    <property type="match status" value="1"/>
</dbReference>
<dbReference type="Proteomes" id="UP000005808">
    <property type="component" value="Unassembled WGS sequence"/>
</dbReference>
<evidence type="ECO:0000313" key="3">
    <source>
        <dbReference type="Proteomes" id="UP000005808"/>
    </source>
</evidence>
<dbReference type="AlphaFoldDB" id="H1SG55"/>
<feature type="non-terminal residue" evidence="2">
    <location>
        <position position="1"/>
    </location>
</feature>
<dbReference type="GO" id="GO:0004803">
    <property type="term" value="F:transposase activity"/>
    <property type="evidence" value="ECO:0007669"/>
    <property type="project" value="InterPro"/>
</dbReference>
<dbReference type="InterPro" id="IPR009057">
    <property type="entry name" value="Homeodomain-like_sf"/>
</dbReference>
<dbReference type="EMBL" id="AHJE01000122">
    <property type="protein sequence ID" value="EHP38499.1"/>
    <property type="molecule type" value="Genomic_DNA"/>
</dbReference>
<gene>
    <name evidence="2" type="ORF">OR16_36790</name>
</gene>
<dbReference type="RefSeq" id="WP_006163342.1">
    <property type="nucleotide sequence ID" value="NZ_AHJE01000122.1"/>
</dbReference>
<evidence type="ECO:0000256" key="1">
    <source>
        <dbReference type="SAM" id="Coils"/>
    </source>
</evidence>
<comment type="caution">
    <text evidence="2">The sequence shown here is derived from an EMBL/GenBank/DDBJ whole genome shotgun (WGS) entry which is preliminary data.</text>
</comment>
<protein>
    <recommendedName>
        <fullName evidence="4">Transposase</fullName>
    </recommendedName>
</protein>
<dbReference type="OrthoDB" id="9813126at2"/>
<reference evidence="2 3" key="1">
    <citation type="journal article" date="2012" name="J. Bacteriol.">
        <title>De Novo Genome Project of Cupriavidus basilensis OR16.</title>
        <authorList>
            <person name="Cserhati M."/>
            <person name="Kriszt B."/>
            <person name="Szoboszlay S."/>
            <person name="Toth A."/>
            <person name="Szabo I."/>
            <person name="Tancsics A."/>
            <person name="Nagy I."/>
            <person name="Horvath B."/>
            <person name="Nagy I."/>
            <person name="Kukolya J."/>
        </authorList>
    </citation>
    <scope>NUCLEOTIDE SEQUENCE [LARGE SCALE GENOMIC DNA]</scope>
    <source>
        <strain evidence="2 3">OR16</strain>
    </source>
</reference>